<keyword evidence="3" id="KW-0378">Hydrolase</keyword>
<dbReference type="Proteomes" id="UP000182312">
    <property type="component" value="Unassembled WGS sequence"/>
</dbReference>
<dbReference type="eggNOG" id="COG1024">
    <property type="taxonomic scope" value="Bacteria"/>
</dbReference>
<dbReference type="EMBL" id="FOJO01000014">
    <property type="protein sequence ID" value="SFA55997.1"/>
    <property type="molecule type" value="Genomic_DNA"/>
</dbReference>
<dbReference type="NCBIfam" id="NF004127">
    <property type="entry name" value="PRK05617.1"/>
    <property type="match status" value="1"/>
</dbReference>
<evidence type="ECO:0000313" key="7">
    <source>
        <dbReference type="Proteomes" id="UP000029846"/>
    </source>
</evidence>
<name>A0A099F1U0_9RHOB</name>
<evidence type="ECO:0000256" key="1">
    <source>
        <dbReference type="ARBA" id="ARBA00001709"/>
    </source>
</evidence>
<evidence type="ECO:0000313" key="8">
    <source>
        <dbReference type="Proteomes" id="UP000182312"/>
    </source>
</evidence>
<dbReference type="Proteomes" id="UP000029846">
    <property type="component" value="Unassembled WGS sequence"/>
</dbReference>
<dbReference type="EC" id="3.1.2.4" evidence="2"/>
<sequence length="335" mass="35723">MADLTTRKDRRAGRITFTRPKALNALSHEMALQIDAALRAWQNDPEVALIIVDAEGERAFCAGGDIAALYHAARQGDHQPGRDFFRDEYRMNARIEEYPKPIVAFMQGFVMGGGVGVGGHASHRIVGETTQVAMPETGIGMIPDVGGSWLLARAPDHAGEYLGLTGARMGAGDAIWAGFADHFIPESEWPGLIDRLAETGDPGVIAPHPRPEAPLAGADLSAFAGATVAEIIAALEASGDEAALKPLRRASPLSMAATLELVRAARGDASIRDSLAREMRFTARTTEMGDFLEGVRAQIIDKDRNPQWAADASPAHVAAMLASLGPEEITWEDAS</sequence>
<dbReference type="Pfam" id="PF16113">
    <property type="entry name" value="ECH_2"/>
    <property type="match status" value="1"/>
</dbReference>
<dbReference type="InterPro" id="IPR029045">
    <property type="entry name" value="ClpP/crotonase-like_dom_sf"/>
</dbReference>
<accession>A0A099F1U0</accession>
<protein>
    <recommendedName>
        <fullName evidence="2">3-hydroxyisobutyryl-CoA hydrolase</fullName>
        <ecNumber evidence="2">3.1.2.4</ecNumber>
    </recommendedName>
</protein>
<dbReference type="SUPFAM" id="SSF52096">
    <property type="entry name" value="ClpP/crotonase"/>
    <property type="match status" value="1"/>
</dbReference>
<dbReference type="EMBL" id="JRKN01000014">
    <property type="protein sequence ID" value="KGJ04112.1"/>
    <property type="molecule type" value="Genomic_DNA"/>
</dbReference>
<dbReference type="OrthoDB" id="9790967at2"/>
<proteinExistence type="predicted"/>
<dbReference type="STRING" id="376733.SAMN04487972_11467"/>
<dbReference type="PANTHER" id="PTHR43176:SF3">
    <property type="entry name" value="3-HYDROXYISOBUTYRYL-COA HYDROLASE, MITOCHONDRIAL"/>
    <property type="match status" value="1"/>
</dbReference>
<reference evidence="6 8" key="3">
    <citation type="submission" date="2016-10" db="EMBL/GenBank/DDBJ databases">
        <authorList>
            <person name="de Groot N.N."/>
        </authorList>
    </citation>
    <scope>NUCLEOTIDE SEQUENCE [LARGE SCALE GENOMIC DNA]</scope>
    <source>
        <strain evidence="6 8">CGMCC 1.6117</strain>
    </source>
</reference>
<keyword evidence="7" id="KW-1185">Reference proteome</keyword>
<dbReference type="PANTHER" id="PTHR43176">
    <property type="entry name" value="3-HYDROXYISOBUTYRYL-COA HYDROLASE-RELATED"/>
    <property type="match status" value="1"/>
</dbReference>
<dbReference type="GO" id="GO:0003860">
    <property type="term" value="F:3-hydroxyisobutyryl-CoA hydrolase activity"/>
    <property type="evidence" value="ECO:0007669"/>
    <property type="project" value="UniProtKB-EC"/>
</dbReference>
<dbReference type="RefSeq" id="WP_036741188.1">
    <property type="nucleotide sequence ID" value="NZ_FOJO01000014.1"/>
</dbReference>
<gene>
    <name evidence="5" type="ORF">IT41_11410</name>
    <name evidence="6" type="ORF">SAMN04487972_11467</name>
</gene>
<comment type="catalytic activity">
    <reaction evidence="1">
        <text>3-hydroxy-2-methylpropanoyl-CoA + H2O = 3-hydroxy-2-methylpropanoate + CoA + H(+)</text>
        <dbReference type="Rhea" id="RHEA:20888"/>
        <dbReference type="ChEBI" id="CHEBI:11805"/>
        <dbReference type="ChEBI" id="CHEBI:15377"/>
        <dbReference type="ChEBI" id="CHEBI:15378"/>
        <dbReference type="ChEBI" id="CHEBI:57287"/>
        <dbReference type="ChEBI" id="CHEBI:57340"/>
        <dbReference type="EC" id="3.1.2.4"/>
    </reaction>
</comment>
<evidence type="ECO:0000313" key="5">
    <source>
        <dbReference type="EMBL" id="KGJ04112.1"/>
    </source>
</evidence>
<dbReference type="Gene3D" id="3.90.226.10">
    <property type="entry name" value="2-enoyl-CoA Hydratase, Chain A, domain 1"/>
    <property type="match status" value="1"/>
</dbReference>
<dbReference type="InterPro" id="IPR045004">
    <property type="entry name" value="ECH_dom"/>
</dbReference>
<dbReference type="AlphaFoldDB" id="A0A099F1U0"/>
<dbReference type="CDD" id="cd06558">
    <property type="entry name" value="crotonase-like"/>
    <property type="match status" value="1"/>
</dbReference>
<dbReference type="GO" id="GO:0005829">
    <property type="term" value="C:cytosol"/>
    <property type="evidence" value="ECO:0007669"/>
    <property type="project" value="TreeGrafter"/>
</dbReference>
<evidence type="ECO:0000313" key="6">
    <source>
        <dbReference type="EMBL" id="SFA55997.1"/>
    </source>
</evidence>
<dbReference type="GO" id="GO:0006574">
    <property type="term" value="P:L-valine catabolic process"/>
    <property type="evidence" value="ECO:0007669"/>
    <property type="project" value="TreeGrafter"/>
</dbReference>
<evidence type="ECO:0000256" key="3">
    <source>
        <dbReference type="ARBA" id="ARBA00022801"/>
    </source>
</evidence>
<feature type="domain" description="Enoyl-CoA hydratase/isomerase" evidence="4">
    <location>
        <begin position="13"/>
        <end position="311"/>
    </location>
</feature>
<dbReference type="InterPro" id="IPR032259">
    <property type="entry name" value="HIBYL-CoA-H"/>
</dbReference>
<reference evidence="5 7" key="2">
    <citation type="submission" date="2014-10" db="EMBL/GenBank/DDBJ databases">
        <title>Paracoccus sanguinis sp. nov., isolated from clinical specimens of New York State patients.</title>
        <authorList>
            <person name="Mingle L.A."/>
            <person name="Cole J.A."/>
            <person name="Lapierre P."/>
            <person name="Musser K.A."/>
        </authorList>
    </citation>
    <scope>NUCLEOTIDE SEQUENCE [LARGE SCALE GENOMIC DNA]</scope>
    <source>
        <strain evidence="5 7">JCM 14014</strain>
    </source>
</reference>
<reference evidence="5 7" key="1">
    <citation type="submission" date="2014-09" db="EMBL/GenBank/DDBJ databases">
        <authorList>
            <person name="McGinnis J.M."/>
            <person name="Wolfgang W.J."/>
        </authorList>
    </citation>
    <scope>NUCLEOTIDE SEQUENCE [LARGE SCALE GENOMIC DNA]</scope>
    <source>
        <strain evidence="5 7">JCM 14014</strain>
    </source>
</reference>
<organism evidence="5 7">
    <name type="scientific">Paracoccus halophilus</name>
    <dbReference type="NCBI Taxonomy" id="376733"/>
    <lineage>
        <taxon>Bacteria</taxon>
        <taxon>Pseudomonadati</taxon>
        <taxon>Pseudomonadota</taxon>
        <taxon>Alphaproteobacteria</taxon>
        <taxon>Rhodobacterales</taxon>
        <taxon>Paracoccaceae</taxon>
        <taxon>Paracoccus</taxon>
    </lineage>
</organism>
<evidence type="ECO:0000256" key="2">
    <source>
        <dbReference type="ARBA" id="ARBA00011915"/>
    </source>
</evidence>
<evidence type="ECO:0000259" key="4">
    <source>
        <dbReference type="Pfam" id="PF16113"/>
    </source>
</evidence>